<sequence>MLRPIWRSTHRKRPITNSQGNFQNHVFKAFDRAQEVTDRSPSPKKRKIFLFGEYALIILGFVLVDFYTYKIKREATFFIILEASQPTHLFTASQSRLRSLRKDF</sequence>
<feature type="transmembrane region" description="Helical" evidence="1">
    <location>
        <begin position="48"/>
        <end position="69"/>
    </location>
</feature>
<evidence type="ECO:0000313" key="3">
    <source>
        <dbReference type="Proteomes" id="UP000029120"/>
    </source>
</evidence>
<dbReference type="Proteomes" id="UP000029120">
    <property type="component" value="Chromosome 4"/>
</dbReference>
<accession>A0A087H2L9</accession>
<keyword evidence="1" id="KW-0812">Transmembrane</keyword>
<keyword evidence="1" id="KW-0472">Membrane</keyword>
<protein>
    <submittedName>
        <fullName evidence="2">Uncharacterized protein</fullName>
    </submittedName>
</protein>
<reference evidence="3" key="1">
    <citation type="journal article" date="2015" name="Nat. Plants">
        <title>Genome expansion of Arabis alpina linked with retrotransposition and reduced symmetric DNA methylation.</title>
        <authorList>
            <person name="Willing E.M."/>
            <person name="Rawat V."/>
            <person name="Mandakova T."/>
            <person name="Maumus F."/>
            <person name="James G.V."/>
            <person name="Nordstroem K.J."/>
            <person name="Becker C."/>
            <person name="Warthmann N."/>
            <person name="Chica C."/>
            <person name="Szarzynska B."/>
            <person name="Zytnicki M."/>
            <person name="Albani M.C."/>
            <person name="Kiefer C."/>
            <person name="Bergonzi S."/>
            <person name="Castaings L."/>
            <person name="Mateos J.L."/>
            <person name="Berns M.C."/>
            <person name="Bujdoso N."/>
            <person name="Piofczyk T."/>
            <person name="de Lorenzo L."/>
            <person name="Barrero-Sicilia C."/>
            <person name="Mateos I."/>
            <person name="Piednoel M."/>
            <person name="Hagmann J."/>
            <person name="Chen-Min-Tao R."/>
            <person name="Iglesias-Fernandez R."/>
            <person name="Schuster S.C."/>
            <person name="Alonso-Blanco C."/>
            <person name="Roudier F."/>
            <person name="Carbonero P."/>
            <person name="Paz-Ares J."/>
            <person name="Davis S.J."/>
            <person name="Pecinka A."/>
            <person name="Quesneville H."/>
            <person name="Colot V."/>
            <person name="Lysak M.A."/>
            <person name="Weigel D."/>
            <person name="Coupland G."/>
            <person name="Schneeberger K."/>
        </authorList>
    </citation>
    <scope>NUCLEOTIDE SEQUENCE [LARGE SCALE GENOMIC DNA]</scope>
    <source>
        <strain evidence="3">cv. Pajares</strain>
    </source>
</reference>
<evidence type="ECO:0000313" key="2">
    <source>
        <dbReference type="EMBL" id="KFK36371.1"/>
    </source>
</evidence>
<evidence type="ECO:0000256" key="1">
    <source>
        <dbReference type="SAM" id="Phobius"/>
    </source>
</evidence>
<dbReference type="EMBL" id="CM002872">
    <property type="protein sequence ID" value="KFK36371.1"/>
    <property type="molecule type" value="Genomic_DNA"/>
</dbReference>
<proteinExistence type="predicted"/>
<keyword evidence="1" id="KW-1133">Transmembrane helix</keyword>
<keyword evidence="3" id="KW-1185">Reference proteome</keyword>
<gene>
    <name evidence="2" type="ordered locus">AALP_Aa4g114700</name>
</gene>
<organism evidence="2 3">
    <name type="scientific">Arabis alpina</name>
    <name type="common">Alpine rock-cress</name>
    <dbReference type="NCBI Taxonomy" id="50452"/>
    <lineage>
        <taxon>Eukaryota</taxon>
        <taxon>Viridiplantae</taxon>
        <taxon>Streptophyta</taxon>
        <taxon>Embryophyta</taxon>
        <taxon>Tracheophyta</taxon>
        <taxon>Spermatophyta</taxon>
        <taxon>Magnoliopsida</taxon>
        <taxon>eudicotyledons</taxon>
        <taxon>Gunneridae</taxon>
        <taxon>Pentapetalae</taxon>
        <taxon>rosids</taxon>
        <taxon>malvids</taxon>
        <taxon>Brassicales</taxon>
        <taxon>Brassicaceae</taxon>
        <taxon>Arabideae</taxon>
        <taxon>Arabis</taxon>
    </lineage>
</organism>
<dbReference type="Gramene" id="KFK36371">
    <property type="protein sequence ID" value="KFK36371"/>
    <property type="gene ID" value="AALP_AA4G114700"/>
</dbReference>
<dbReference type="AlphaFoldDB" id="A0A087H2L9"/>
<name>A0A087H2L9_ARAAL</name>